<reference evidence="1 2" key="1">
    <citation type="submission" date="2021-06" db="EMBL/GenBank/DDBJ databases">
        <title>Caerostris extrusa draft genome.</title>
        <authorList>
            <person name="Kono N."/>
            <person name="Arakawa K."/>
        </authorList>
    </citation>
    <scope>NUCLEOTIDE SEQUENCE [LARGE SCALE GENOMIC DNA]</scope>
</reference>
<sequence>MSVLEGVDGDISSCKASVFIRVLSESQMVFVVKEAALNADISVFNEIIILLSRHPMWNQNSSSCNKFEILSSTLISDLLTITLTKFKTAGKTRGKIHLLDLSITGPFECYKYFC</sequence>
<name>A0AAV4Y3P6_CAEEX</name>
<organism evidence="1 2">
    <name type="scientific">Caerostris extrusa</name>
    <name type="common">Bark spider</name>
    <name type="synonym">Caerostris bankana</name>
    <dbReference type="NCBI Taxonomy" id="172846"/>
    <lineage>
        <taxon>Eukaryota</taxon>
        <taxon>Metazoa</taxon>
        <taxon>Ecdysozoa</taxon>
        <taxon>Arthropoda</taxon>
        <taxon>Chelicerata</taxon>
        <taxon>Arachnida</taxon>
        <taxon>Araneae</taxon>
        <taxon>Araneomorphae</taxon>
        <taxon>Entelegynae</taxon>
        <taxon>Araneoidea</taxon>
        <taxon>Araneidae</taxon>
        <taxon>Caerostris</taxon>
    </lineage>
</organism>
<evidence type="ECO:0000313" key="1">
    <source>
        <dbReference type="EMBL" id="GIZ01963.1"/>
    </source>
</evidence>
<dbReference type="AlphaFoldDB" id="A0AAV4Y3P6"/>
<evidence type="ECO:0000313" key="2">
    <source>
        <dbReference type="Proteomes" id="UP001054945"/>
    </source>
</evidence>
<protein>
    <submittedName>
        <fullName evidence="1">Uncharacterized protein</fullName>
    </submittedName>
</protein>
<gene>
    <name evidence="1" type="ORF">CEXT_333131</name>
</gene>
<dbReference type="Proteomes" id="UP001054945">
    <property type="component" value="Unassembled WGS sequence"/>
</dbReference>
<accession>A0AAV4Y3P6</accession>
<dbReference type="EMBL" id="BPLR01018742">
    <property type="protein sequence ID" value="GIZ01963.1"/>
    <property type="molecule type" value="Genomic_DNA"/>
</dbReference>
<proteinExistence type="predicted"/>
<keyword evidence="2" id="KW-1185">Reference proteome</keyword>
<comment type="caution">
    <text evidence="1">The sequence shown here is derived from an EMBL/GenBank/DDBJ whole genome shotgun (WGS) entry which is preliminary data.</text>
</comment>